<protein>
    <submittedName>
        <fullName evidence="3">LANO_0H25400g1_1</fullName>
    </submittedName>
</protein>
<dbReference type="GO" id="GO:0006414">
    <property type="term" value="P:translational elongation"/>
    <property type="evidence" value="ECO:0007669"/>
    <property type="project" value="TreeGrafter"/>
</dbReference>
<dbReference type="Pfam" id="PF02798">
    <property type="entry name" value="GST_N"/>
    <property type="match status" value="1"/>
</dbReference>
<dbReference type="PROSITE" id="PS50405">
    <property type="entry name" value="GST_CTER"/>
    <property type="match status" value="1"/>
</dbReference>
<dbReference type="Proteomes" id="UP000189911">
    <property type="component" value="Chromosome H"/>
</dbReference>
<dbReference type="FunFam" id="3.40.30.10:FF:000142">
    <property type="entry name" value="Elongation factor 1 gamma"/>
    <property type="match status" value="1"/>
</dbReference>
<dbReference type="SUPFAM" id="SSF52833">
    <property type="entry name" value="Thioredoxin-like"/>
    <property type="match status" value="1"/>
</dbReference>
<dbReference type="OrthoDB" id="249703at2759"/>
<gene>
    <name evidence="3" type="ORF">LANO_0H25400G</name>
</gene>
<keyword evidence="4" id="KW-1185">Reference proteome</keyword>
<evidence type="ECO:0000313" key="3">
    <source>
        <dbReference type="EMBL" id="SCV06250.1"/>
    </source>
</evidence>
<dbReference type="InterPro" id="IPR004045">
    <property type="entry name" value="Glutathione_S-Trfase_N"/>
</dbReference>
<proteinExistence type="inferred from homology"/>
<dbReference type="Gene3D" id="1.20.1050.10">
    <property type="match status" value="1"/>
</dbReference>
<dbReference type="Pfam" id="PF00043">
    <property type="entry name" value="GST_C"/>
    <property type="match status" value="1"/>
</dbReference>
<evidence type="ECO:0000313" key="4">
    <source>
        <dbReference type="Proteomes" id="UP000189911"/>
    </source>
</evidence>
<evidence type="ECO:0000256" key="1">
    <source>
        <dbReference type="RuleBase" id="RU003494"/>
    </source>
</evidence>
<dbReference type="PANTHER" id="PTHR43986:SF1">
    <property type="entry name" value="ELONGATION FACTOR 1-GAMMA"/>
    <property type="match status" value="1"/>
</dbReference>
<dbReference type="SUPFAM" id="SSF47616">
    <property type="entry name" value="GST C-terminal domain-like"/>
    <property type="match status" value="1"/>
</dbReference>
<dbReference type="AlphaFoldDB" id="A0A1G4KNZ3"/>
<dbReference type="InterPro" id="IPR010987">
    <property type="entry name" value="Glutathione-S-Trfase_C-like"/>
</dbReference>
<dbReference type="EMBL" id="LT598447">
    <property type="protein sequence ID" value="SCV06250.1"/>
    <property type="molecule type" value="Genomic_DNA"/>
</dbReference>
<sequence>MLPRTLIEWLKIDIEPVNTSEKNEEFKNLFPLEKNPAFLGSHGYELTEVMAILYYLVKLKDDAELEKTFYGVTLEERSQVIRILSFTNQEITSSTVALVTATETNANQEEYEDKLSKCLACFAFLKQLLAQHEFLVKDQATVADSYTATICATLSGFALGKDKFDSFTKLNK</sequence>
<dbReference type="GO" id="GO:0005634">
    <property type="term" value="C:nucleus"/>
    <property type="evidence" value="ECO:0007669"/>
    <property type="project" value="TreeGrafter"/>
</dbReference>
<feature type="domain" description="GST C-terminal" evidence="2">
    <location>
        <begin position="73"/>
        <end position="172"/>
    </location>
</feature>
<name>A0A1G4KNZ3_9SACH</name>
<dbReference type="Gene3D" id="3.40.30.10">
    <property type="entry name" value="Glutaredoxin"/>
    <property type="match status" value="1"/>
</dbReference>
<accession>A0A1G4KNZ3</accession>
<dbReference type="InterPro" id="IPR036249">
    <property type="entry name" value="Thioredoxin-like_sf"/>
</dbReference>
<dbReference type="GO" id="GO:0005737">
    <property type="term" value="C:cytoplasm"/>
    <property type="evidence" value="ECO:0007669"/>
    <property type="project" value="TreeGrafter"/>
</dbReference>
<reference evidence="4" key="1">
    <citation type="submission" date="2016-03" db="EMBL/GenBank/DDBJ databases">
        <authorList>
            <person name="Devillers Hugo."/>
        </authorList>
    </citation>
    <scope>NUCLEOTIDE SEQUENCE [LARGE SCALE GENOMIC DNA]</scope>
</reference>
<comment type="similarity">
    <text evidence="1">Belongs to the GST superfamily.</text>
</comment>
<dbReference type="InterPro" id="IPR036282">
    <property type="entry name" value="Glutathione-S-Trfase_C_sf"/>
</dbReference>
<dbReference type="PANTHER" id="PTHR43986">
    <property type="entry name" value="ELONGATION FACTOR 1-GAMMA"/>
    <property type="match status" value="1"/>
</dbReference>
<dbReference type="InterPro" id="IPR004046">
    <property type="entry name" value="GST_C"/>
</dbReference>
<evidence type="ECO:0000259" key="2">
    <source>
        <dbReference type="PROSITE" id="PS50405"/>
    </source>
</evidence>
<dbReference type="InterPro" id="IPR050802">
    <property type="entry name" value="EF-GSTs"/>
</dbReference>
<organism evidence="3 4">
    <name type="scientific">Lachancea nothofagi CBS 11611</name>
    <dbReference type="NCBI Taxonomy" id="1266666"/>
    <lineage>
        <taxon>Eukaryota</taxon>
        <taxon>Fungi</taxon>
        <taxon>Dikarya</taxon>
        <taxon>Ascomycota</taxon>
        <taxon>Saccharomycotina</taxon>
        <taxon>Saccharomycetes</taxon>
        <taxon>Saccharomycetales</taxon>
        <taxon>Saccharomycetaceae</taxon>
        <taxon>Lachancea</taxon>
    </lineage>
</organism>